<gene>
    <name evidence="5" type="ORF">CJD38_05810</name>
</gene>
<dbReference type="InterPro" id="IPR057326">
    <property type="entry name" value="KR_dom"/>
</dbReference>
<keyword evidence="6" id="KW-1185">Reference proteome</keyword>
<dbReference type="PANTHER" id="PTHR44196:SF1">
    <property type="entry name" value="DEHYDROGENASE_REDUCTASE SDR FAMILY MEMBER 7B"/>
    <property type="match status" value="1"/>
</dbReference>
<dbReference type="RefSeq" id="WP_107939368.1">
    <property type="nucleotide sequence ID" value="NZ_QANS01000002.1"/>
</dbReference>
<evidence type="ECO:0000256" key="2">
    <source>
        <dbReference type="ARBA" id="ARBA00023002"/>
    </source>
</evidence>
<proteinExistence type="inferred from homology"/>
<accession>A0A2T5MHW6</accession>
<dbReference type="PRINTS" id="PR00081">
    <property type="entry name" value="GDHRDH"/>
</dbReference>
<evidence type="ECO:0000313" key="6">
    <source>
        <dbReference type="Proteomes" id="UP000244248"/>
    </source>
</evidence>
<dbReference type="SUPFAM" id="SSF51735">
    <property type="entry name" value="NAD(P)-binding Rossmann-fold domains"/>
    <property type="match status" value="1"/>
</dbReference>
<dbReference type="PRINTS" id="PR00080">
    <property type="entry name" value="SDRFAMILY"/>
</dbReference>
<comment type="similarity">
    <text evidence="1 3">Belongs to the short-chain dehydrogenases/reductases (SDR) family.</text>
</comment>
<dbReference type="NCBIfam" id="NF004825">
    <property type="entry name" value="PRK06181.1"/>
    <property type="match status" value="1"/>
</dbReference>
<keyword evidence="2" id="KW-0560">Oxidoreductase</keyword>
<comment type="caution">
    <text evidence="5">The sequence shown here is derived from an EMBL/GenBank/DDBJ whole genome shotgun (WGS) entry which is preliminary data.</text>
</comment>
<dbReference type="PANTHER" id="PTHR44196">
    <property type="entry name" value="DEHYDROGENASE/REDUCTASE SDR FAMILY MEMBER 7B"/>
    <property type="match status" value="1"/>
</dbReference>
<evidence type="ECO:0000256" key="1">
    <source>
        <dbReference type="ARBA" id="ARBA00006484"/>
    </source>
</evidence>
<evidence type="ECO:0000313" key="5">
    <source>
        <dbReference type="EMBL" id="PTU32177.1"/>
    </source>
</evidence>
<dbReference type="GO" id="GO:0016491">
    <property type="term" value="F:oxidoreductase activity"/>
    <property type="evidence" value="ECO:0007669"/>
    <property type="project" value="UniProtKB-KW"/>
</dbReference>
<dbReference type="InterPro" id="IPR020904">
    <property type="entry name" value="Sc_DH/Rdtase_CS"/>
</dbReference>
<dbReference type="InterPro" id="IPR002347">
    <property type="entry name" value="SDR_fam"/>
</dbReference>
<dbReference type="Pfam" id="PF00106">
    <property type="entry name" value="adh_short"/>
    <property type="match status" value="1"/>
</dbReference>
<name>A0A2T5MHW6_9GAMM</name>
<protein>
    <submittedName>
        <fullName evidence="5">Short chain dehydrogenase</fullName>
    </submittedName>
</protein>
<dbReference type="Proteomes" id="UP000244248">
    <property type="component" value="Unassembled WGS sequence"/>
</dbReference>
<dbReference type="SMART" id="SM00822">
    <property type="entry name" value="PKS_KR"/>
    <property type="match status" value="1"/>
</dbReference>
<dbReference type="InterPro" id="IPR036291">
    <property type="entry name" value="NAD(P)-bd_dom_sf"/>
</dbReference>
<feature type="domain" description="Ketoreductase" evidence="4">
    <location>
        <begin position="7"/>
        <end position="184"/>
    </location>
</feature>
<organism evidence="5 6">
    <name type="scientific">Stenotrophobium rhamnosiphilum</name>
    <dbReference type="NCBI Taxonomy" id="2029166"/>
    <lineage>
        <taxon>Bacteria</taxon>
        <taxon>Pseudomonadati</taxon>
        <taxon>Pseudomonadota</taxon>
        <taxon>Gammaproteobacteria</taxon>
        <taxon>Nevskiales</taxon>
        <taxon>Nevskiaceae</taxon>
        <taxon>Stenotrophobium</taxon>
    </lineage>
</organism>
<dbReference type="EMBL" id="QANS01000002">
    <property type="protein sequence ID" value="PTU32177.1"/>
    <property type="molecule type" value="Genomic_DNA"/>
</dbReference>
<dbReference type="Gene3D" id="3.40.50.720">
    <property type="entry name" value="NAD(P)-binding Rossmann-like Domain"/>
    <property type="match status" value="1"/>
</dbReference>
<dbReference type="OrthoDB" id="9810734at2"/>
<evidence type="ECO:0000259" key="4">
    <source>
        <dbReference type="SMART" id="SM00822"/>
    </source>
</evidence>
<dbReference type="PROSITE" id="PS00061">
    <property type="entry name" value="ADH_SHORT"/>
    <property type="match status" value="1"/>
</dbReference>
<dbReference type="GO" id="GO:0016020">
    <property type="term" value="C:membrane"/>
    <property type="evidence" value="ECO:0007669"/>
    <property type="project" value="TreeGrafter"/>
</dbReference>
<sequence length="263" mass="28040">MTQLTGKVVWITGASSGIGEALAIIASKRGAKLVLSARRADELARVQALCADPAKVALLPLDLTNFSPSEAAAKARIFFGDIDVLVNNAGWSQRSMTMDTDLEVYRRIMELDFFAPVALSKATLPSMIAKGGGHVVMVGSVVSKFGAPLRSGYAAAKHALAGFTEAARAELWRQGIKFTLVCPGFVQTQVSVNALNGTGGSHGIMDATIQKGMLASDCAERIWRAVESNVEETIIGAEAKLVHLKRFFPGLFSYAIKRANITK</sequence>
<reference evidence="5 6" key="1">
    <citation type="submission" date="2018-04" db="EMBL/GenBank/DDBJ databases">
        <title>Novel species isolated from glacier.</title>
        <authorList>
            <person name="Liu Q."/>
            <person name="Xin Y.-H."/>
        </authorList>
    </citation>
    <scope>NUCLEOTIDE SEQUENCE [LARGE SCALE GENOMIC DNA]</scope>
    <source>
        <strain evidence="5 6">GT1R17</strain>
    </source>
</reference>
<evidence type="ECO:0000256" key="3">
    <source>
        <dbReference type="RuleBase" id="RU000363"/>
    </source>
</evidence>
<dbReference type="AlphaFoldDB" id="A0A2T5MHW6"/>